<organism evidence="1 2">
    <name type="scientific">Candidatus Cryosericum septentrionale</name>
    <dbReference type="NCBI Taxonomy" id="2290913"/>
    <lineage>
        <taxon>Bacteria</taxon>
        <taxon>Pseudomonadati</taxon>
        <taxon>Caldisericota/Cryosericota group</taxon>
        <taxon>Candidatus Cryosericota</taxon>
        <taxon>Candidatus Cryosericia</taxon>
        <taxon>Candidatus Cryosericales</taxon>
        <taxon>Candidatus Cryosericaceae</taxon>
        <taxon>Candidatus Cryosericum</taxon>
    </lineage>
</organism>
<dbReference type="Proteomes" id="UP000266113">
    <property type="component" value="Unassembled WGS sequence"/>
</dbReference>
<proteinExistence type="predicted"/>
<keyword evidence="2" id="KW-1185">Reference proteome</keyword>
<evidence type="ECO:0000313" key="1">
    <source>
        <dbReference type="EMBL" id="RIE16121.1"/>
    </source>
</evidence>
<comment type="caution">
    <text evidence="1">The sequence shown here is derived from an EMBL/GenBank/DDBJ whole genome shotgun (WGS) entry which is preliminary data.</text>
</comment>
<protein>
    <submittedName>
        <fullName evidence="1">Uncharacterized protein</fullName>
    </submittedName>
</protein>
<name>A0A398E0G0_9BACT</name>
<reference evidence="1 2" key="1">
    <citation type="submission" date="2018-09" db="EMBL/GenBank/DDBJ databases">
        <title>Discovery and Ecogenomic Context for Candidatus Cryosericales, a Global Caldiserica Order Active in Thawing Permafrost.</title>
        <authorList>
            <person name="Martinez M.A."/>
            <person name="Woodcroft B.J."/>
            <person name="Ignacio Espinoza J.C."/>
            <person name="Zayed A."/>
            <person name="Singleton C.M."/>
            <person name="Boyd J."/>
            <person name="Li Y.-F."/>
            <person name="Purvine S."/>
            <person name="Maughan H."/>
            <person name="Hodgkins S.B."/>
            <person name="Anderson D."/>
            <person name="Sederholm M."/>
            <person name="Temperton B."/>
            <person name="Saleska S.R."/>
            <person name="Tyson G.W."/>
            <person name="Rich V.I."/>
        </authorList>
    </citation>
    <scope>NUCLEOTIDE SEQUENCE [LARGE SCALE GENOMIC DNA]</scope>
    <source>
        <strain evidence="1 2">SMC1</strain>
    </source>
</reference>
<dbReference type="AlphaFoldDB" id="A0A398E0G0"/>
<dbReference type="EMBL" id="QXIY01000036">
    <property type="protein sequence ID" value="RIE16121.1"/>
    <property type="molecule type" value="Genomic_DNA"/>
</dbReference>
<accession>A0A398E0G0</accession>
<sequence length="61" mass="7311">MNGHRIAQRMRKSRQARYRQRMEIPQKSVIITRMWAEFDESCKKAFKALAAARERERGARC</sequence>
<evidence type="ECO:0000313" key="2">
    <source>
        <dbReference type="Proteomes" id="UP000266113"/>
    </source>
</evidence>
<gene>
    <name evidence="1" type="ORF">SMC1_08400</name>
</gene>